<evidence type="ECO:0000313" key="1">
    <source>
        <dbReference type="EMBL" id="QOD60441.1"/>
    </source>
</evidence>
<dbReference type="KEGG" id="phal:H9I45_13995"/>
<keyword evidence="2" id="KW-1185">Reference proteome</keyword>
<reference evidence="1 2" key="1">
    <citation type="journal article" date="2016" name="Int. J. Syst. Evol. Microbiol.">
        <title>Polaribacter haliotis sp. nov., isolated from the gut of abalone Haliotis discus hannai.</title>
        <authorList>
            <person name="Kim Y.O."/>
            <person name="Park I.S."/>
            <person name="Park S."/>
            <person name="Nam B.H."/>
            <person name="Park J.M."/>
            <person name="Kim D.G."/>
            <person name="Yoon J.H."/>
        </authorList>
    </citation>
    <scope>NUCLEOTIDE SEQUENCE [LARGE SCALE GENOMIC DNA]</scope>
    <source>
        <strain evidence="1 2">KCTC 52418</strain>
    </source>
</reference>
<evidence type="ECO:0000313" key="2">
    <source>
        <dbReference type="Proteomes" id="UP000516764"/>
    </source>
</evidence>
<dbReference type="Gene3D" id="3.30.1150.10">
    <property type="match status" value="1"/>
</dbReference>
<evidence type="ECO:0008006" key="3">
    <source>
        <dbReference type="Google" id="ProtNLM"/>
    </source>
</evidence>
<dbReference type="EMBL" id="CP061813">
    <property type="protein sequence ID" value="QOD60441.1"/>
    <property type="molecule type" value="Genomic_DNA"/>
</dbReference>
<proteinExistence type="predicted"/>
<name>A0A7L8AEL8_9FLAO</name>
<organism evidence="1 2">
    <name type="scientific">Polaribacter haliotis</name>
    <dbReference type="NCBI Taxonomy" id="1888915"/>
    <lineage>
        <taxon>Bacteria</taxon>
        <taxon>Pseudomonadati</taxon>
        <taxon>Bacteroidota</taxon>
        <taxon>Flavobacteriia</taxon>
        <taxon>Flavobacteriales</taxon>
        <taxon>Flavobacteriaceae</taxon>
    </lineage>
</organism>
<gene>
    <name evidence="1" type="ORF">H9I45_13995</name>
</gene>
<dbReference type="Proteomes" id="UP000516764">
    <property type="component" value="Chromosome"/>
</dbReference>
<protein>
    <recommendedName>
        <fullName evidence="3">TonB C-terminal domain-containing protein</fullName>
    </recommendedName>
</protein>
<dbReference type="RefSeq" id="WP_088354506.1">
    <property type="nucleotide sequence ID" value="NZ_CP061813.1"/>
</dbReference>
<dbReference type="OrthoDB" id="1522859at2"/>
<accession>A0A7L8AEL8</accession>
<dbReference type="AlphaFoldDB" id="A0A7L8AEL8"/>
<sequence length="326" mass="37565">MKYLIPFLLCLTFTLQIKSQDKKAIANVYFERAQQSYEQKDFEKTTDYLEKTKKYYEGIIKEDVAIFGAKYYHEQNNYEKSQEYLKAFFLLQNNKGSNIYKEMLLLYTANLDALENPENNKKLRLENQRKDSLKVAYNAAIKNYKSKNYAKAINNITKFVALKPNLNSKELKELTEILEIINGELNPQEEDAIIIEDQDTITNEPTSFLIIEEVPIYPGCEGSKRNLKDCFSKKVQEHFIEHFDADLPNKLGLSSGRKKVLITFKIDKLGDIVNIGARAPHVKIKEEAIRVLKLMPKMLPGKQEGKPVSVSYSIPFSIIVEGAKKE</sequence>